<dbReference type="Pfam" id="PF08698">
    <property type="entry name" value="Fcf2"/>
    <property type="match status" value="1"/>
</dbReference>
<feature type="domain" description="Fcf2 pre-rRNA processing C-terminal" evidence="4">
    <location>
        <begin position="167"/>
        <end position="229"/>
    </location>
</feature>
<name>A0AAD9DHW6_9STRA</name>
<evidence type="ECO:0000313" key="6">
    <source>
        <dbReference type="Proteomes" id="UP001224775"/>
    </source>
</evidence>
<evidence type="ECO:0000313" key="5">
    <source>
        <dbReference type="EMBL" id="KAK1748406.1"/>
    </source>
</evidence>
<evidence type="ECO:0000259" key="4">
    <source>
        <dbReference type="Pfam" id="PF08698"/>
    </source>
</evidence>
<dbReference type="EMBL" id="JATAAI010000001">
    <property type="protein sequence ID" value="KAK1748406.1"/>
    <property type="molecule type" value="Genomic_DNA"/>
</dbReference>
<dbReference type="PANTHER" id="PTHR21686:SF12">
    <property type="entry name" value="DEOXYNUCLEOTIDYLTRANSFERASE TERMINAL-INTERACTING PROTEIN 2"/>
    <property type="match status" value="1"/>
</dbReference>
<evidence type="ECO:0000256" key="3">
    <source>
        <dbReference type="SAM" id="MobiDB-lite"/>
    </source>
</evidence>
<keyword evidence="2" id="KW-0539">Nucleus</keyword>
<comment type="subcellular location">
    <subcellularLocation>
        <location evidence="1">Nucleus</location>
        <location evidence="1">Nucleolus</location>
    </subcellularLocation>
</comment>
<feature type="region of interest" description="Disordered" evidence="3">
    <location>
        <begin position="1"/>
        <end position="20"/>
    </location>
</feature>
<evidence type="ECO:0000256" key="1">
    <source>
        <dbReference type="ARBA" id="ARBA00004604"/>
    </source>
</evidence>
<gene>
    <name evidence="5" type="ORF">QTG54_000345</name>
</gene>
<dbReference type="GO" id="GO:0003723">
    <property type="term" value="F:RNA binding"/>
    <property type="evidence" value="ECO:0007669"/>
    <property type="project" value="TreeGrafter"/>
</dbReference>
<dbReference type="AlphaFoldDB" id="A0AAD9DHW6"/>
<comment type="caution">
    <text evidence="5">The sequence shown here is derived from an EMBL/GenBank/DDBJ whole genome shotgun (WGS) entry which is preliminary data.</text>
</comment>
<dbReference type="Proteomes" id="UP001224775">
    <property type="component" value="Unassembled WGS sequence"/>
</dbReference>
<keyword evidence="6" id="KW-1185">Reference proteome</keyword>
<reference evidence="5" key="1">
    <citation type="submission" date="2023-06" db="EMBL/GenBank/DDBJ databases">
        <title>Survivors Of The Sea: Transcriptome response of Skeletonema marinoi to long-term dormancy.</title>
        <authorList>
            <person name="Pinder M.I.M."/>
            <person name="Kourtchenko O."/>
            <person name="Robertson E.K."/>
            <person name="Larsson T."/>
            <person name="Maumus F."/>
            <person name="Osuna-Cruz C.M."/>
            <person name="Vancaester E."/>
            <person name="Stenow R."/>
            <person name="Vandepoele K."/>
            <person name="Ploug H."/>
            <person name="Bruchert V."/>
            <person name="Godhe A."/>
            <person name="Topel M."/>
        </authorList>
    </citation>
    <scope>NUCLEOTIDE SEQUENCE</scope>
    <source>
        <strain evidence="5">R05AC</strain>
    </source>
</reference>
<sequence length="252" mass="27683">MVRKVKNSTTEFAQVDEGGRADADEIKHAIALAAEAASKAFGWDNTDDNVKDESQQSSSTTPTEGNELTHLIPGYTAPLRLEAKSLKGITGNSLSELRTRAGQMSALKKQVEEFDPAVAAKKVKTPSSIAIQKESGRTGGIPTTFSSSFRKTAESNVTTLPVKAGLNYLDPKKFYKSADSFNGKVLQVGTVIEGSSEFYSSRLTNKERKQNLTEEIMSDVTVANYAKRKYYDMQSEKQRQRGSKKGKGRKRR</sequence>
<feature type="region of interest" description="Disordered" evidence="3">
    <location>
        <begin position="42"/>
        <end position="73"/>
    </location>
</feature>
<dbReference type="PANTHER" id="PTHR21686">
    <property type="entry name" value="DEOXYNUCLEOTIDYLTRANSFERASE TERMINAL-INTERACTING PROTEIN 2"/>
    <property type="match status" value="1"/>
</dbReference>
<accession>A0AAD9DHW6</accession>
<feature type="region of interest" description="Disordered" evidence="3">
    <location>
        <begin position="231"/>
        <end position="252"/>
    </location>
</feature>
<proteinExistence type="predicted"/>
<organism evidence="5 6">
    <name type="scientific">Skeletonema marinoi</name>
    <dbReference type="NCBI Taxonomy" id="267567"/>
    <lineage>
        <taxon>Eukaryota</taxon>
        <taxon>Sar</taxon>
        <taxon>Stramenopiles</taxon>
        <taxon>Ochrophyta</taxon>
        <taxon>Bacillariophyta</taxon>
        <taxon>Coscinodiscophyceae</taxon>
        <taxon>Thalassiosirophycidae</taxon>
        <taxon>Thalassiosirales</taxon>
        <taxon>Skeletonemataceae</taxon>
        <taxon>Skeletonema</taxon>
        <taxon>Skeletonema marinoi-dohrnii complex</taxon>
    </lineage>
</organism>
<dbReference type="InterPro" id="IPR014810">
    <property type="entry name" value="Fcf2_C"/>
</dbReference>
<evidence type="ECO:0000256" key="2">
    <source>
        <dbReference type="ARBA" id="ARBA00023242"/>
    </source>
</evidence>
<dbReference type="InterPro" id="IPR039883">
    <property type="entry name" value="Fcf2/DNTTIP2"/>
</dbReference>
<protein>
    <submittedName>
        <fullName evidence="5">Fcf2 pre-rRNA processing family protein</fullName>
    </submittedName>
</protein>
<dbReference type="GO" id="GO:0006396">
    <property type="term" value="P:RNA processing"/>
    <property type="evidence" value="ECO:0007669"/>
    <property type="project" value="TreeGrafter"/>
</dbReference>
<dbReference type="GO" id="GO:0005730">
    <property type="term" value="C:nucleolus"/>
    <property type="evidence" value="ECO:0007669"/>
    <property type="project" value="UniProtKB-SubCell"/>
</dbReference>
<feature type="compositionally biased region" description="Basic residues" evidence="3">
    <location>
        <begin position="240"/>
        <end position="252"/>
    </location>
</feature>